<protein>
    <submittedName>
        <fullName evidence="3">Phage terminase</fullName>
    </submittedName>
</protein>
<gene>
    <name evidence="3" type="ordered locus">OCA5_c18710</name>
</gene>
<feature type="domain" description="Terminase large subunit-like endonuclease" evidence="2">
    <location>
        <begin position="227"/>
        <end position="509"/>
    </location>
</feature>
<evidence type="ECO:0000259" key="1">
    <source>
        <dbReference type="Pfam" id="PF03354"/>
    </source>
</evidence>
<dbReference type="EMBL" id="CP002826">
    <property type="protein sequence ID" value="AEI06584.1"/>
    <property type="molecule type" value="Genomic_DNA"/>
</dbReference>
<dbReference type="InterPro" id="IPR046462">
    <property type="entry name" value="TerL_nuclease"/>
</dbReference>
<accession>B6JEK6</accession>
<dbReference type="PANTHER" id="PTHR41287:SF1">
    <property type="entry name" value="PROTEIN YMFN"/>
    <property type="match status" value="1"/>
</dbReference>
<dbReference type="STRING" id="504832.OCA5_c18710"/>
<dbReference type="Pfam" id="PF20441">
    <property type="entry name" value="TerL_nuclease"/>
    <property type="match status" value="1"/>
</dbReference>
<dbReference type="InterPro" id="IPR005021">
    <property type="entry name" value="Terminase_largesu-like"/>
</dbReference>
<name>B6JEK6_AFIC5</name>
<dbReference type="HOGENOM" id="CLU_026632_6_0_5"/>
<dbReference type="Gene3D" id="3.40.50.300">
    <property type="entry name" value="P-loop containing nucleotide triphosphate hydrolases"/>
    <property type="match status" value="1"/>
</dbReference>
<dbReference type="OrthoDB" id="9760250at2"/>
<proteinExistence type="predicted"/>
<dbReference type="PANTHER" id="PTHR41287">
    <property type="match status" value="1"/>
</dbReference>
<evidence type="ECO:0000313" key="3">
    <source>
        <dbReference type="EMBL" id="AEI06584.1"/>
    </source>
</evidence>
<sequence>MRPAWLFDDSEIADPLGYGQRAVDFLRALKHPKSRLAGRAFQLDPWVERLVRRIYGPRDADGQRQVRTVFAMVPRGARKTSIGAALVCLHTFGAERVPNGQTVSAAADAKQARIAYDEATGIIHADPIIAKKLKLRPGTYKIQHVRKGATYEAISSDGATQHGRTVNFLLSDEIHAWKKRDLWEALRTSLAKTSESLHVITTTAGRGQENLAFDIYEYAKRVASGEIEDPTFLPVLFEPDKGADWKDEAVWHEVNPGLALGYPDIKGLRAMAREAESRPSDQDAFKQYHLNFWPDHSSSPFVDMATYDEGAEPIDLTALEGGECWLAADLSSSTDLTVIIAAFREGDGYVAVPWFFCPRDNLRQRQESTGAPYIRWAEEGLITATPGNVIDFRTVENKVRELCETYSVQEIAFDPAMARNIMNNLLEDGYPAIEHRQGSLSMMPAIAELERAIVAKRFRHGGHPVLRFCFANVQAETNPAGHIVRFTKQKKWLSIDGAQASAMAVNRASSGGSASVTSLYDDPEWEKALEGLNS</sequence>
<evidence type="ECO:0000313" key="4">
    <source>
        <dbReference type="Proteomes" id="UP000007730"/>
    </source>
</evidence>
<dbReference type="Proteomes" id="UP000007730">
    <property type="component" value="Chromosome"/>
</dbReference>
<evidence type="ECO:0000259" key="2">
    <source>
        <dbReference type="Pfam" id="PF20441"/>
    </source>
</evidence>
<dbReference type="Pfam" id="PF03354">
    <property type="entry name" value="TerL_ATPase"/>
    <property type="match status" value="1"/>
</dbReference>
<dbReference type="InterPro" id="IPR027417">
    <property type="entry name" value="P-loop_NTPase"/>
</dbReference>
<dbReference type="GO" id="GO:0004519">
    <property type="term" value="F:endonuclease activity"/>
    <property type="evidence" value="ECO:0007669"/>
    <property type="project" value="InterPro"/>
</dbReference>
<reference evidence="3 4" key="1">
    <citation type="journal article" date="2011" name="J. Bacteriol.">
        <title>Complete genome sequences of the chemolithoautotrophic Oligotropha carboxidovorans strains OM4 and OM5.</title>
        <authorList>
            <person name="Volland S."/>
            <person name="Rachinger M."/>
            <person name="Strittmatter A."/>
            <person name="Daniel R."/>
            <person name="Gottschalk G."/>
            <person name="Meyer O."/>
        </authorList>
    </citation>
    <scope>NUCLEOTIDE SEQUENCE [LARGE SCALE GENOMIC DNA]</scope>
    <source>
        <strain evidence="4">ATCC 49405 / DSM 1227 / KCTC 32145 / OM5</strain>
    </source>
</reference>
<organism evidence="3 4">
    <name type="scientific">Afipia carboxidovorans (strain ATCC 49405 / DSM 1227 / KCTC 32145 / OM5)</name>
    <name type="common">Oligotropha carboxidovorans</name>
    <dbReference type="NCBI Taxonomy" id="504832"/>
    <lineage>
        <taxon>Bacteria</taxon>
        <taxon>Pseudomonadati</taxon>
        <taxon>Pseudomonadota</taxon>
        <taxon>Alphaproteobacteria</taxon>
        <taxon>Hyphomicrobiales</taxon>
        <taxon>Nitrobacteraceae</taxon>
        <taxon>Afipia</taxon>
    </lineage>
</organism>
<dbReference type="eggNOG" id="COG4626">
    <property type="taxonomic scope" value="Bacteria"/>
</dbReference>
<dbReference type="InterPro" id="IPR046461">
    <property type="entry name" value="TerL_ATPase"/>
</dbReference>
<dbReference type="RefSeq" id="WP_012563299.1">
    <property type="nucleotide sequence ID" value="NC_011386.1"/>
</dbReference>
<feature type="domain" description="Terminase large subunit-like ATPase" evidence="1">
    <location>
        <begin position="46"/>
        <end position="221"/>
    </location>
</feature>
<dbReference type="KEGG" id="oca:OCAR_6158"/>
<dbReference type="KEGG" id="ocg:OCA5_c18710"/>
<keyword evidence="4" id="KW-1185">Reference proteome</keyword>
<dbReference type="AlphaFoldDB" id="B6JEK6"/>
<dbReference type="PATRIC" id="fig|504832.7.peg.1996"/>